<accession>A0A0B6ZTU6</accession>
<dbReference type="PANTHER" id="PTHR21844:SF2">
    <property type="entry name" value="PROLINE-RICH AKT1 SUBSTRATE 1"/>
    <property type="match status" value="1"/>
</dbReference>
<proteinExistence type="predicted"/>
<dbReference type="GO" id="GO:0048011">
    <property type="term" value="P:neurotrophin TRK receptor signaling pathway"/>
    <property type="evidence" value="ECO:0007669"/>
    <property type="project" value="InterPro"/>
</dbReference>
<protein>
    <submittedName>
        <fullName evidence="2">Uncharacterized protein</fullName>
    </submittedName>
</protein>
<gene>
    <name evidence="2" type="primary">ORF77285</name>
</gene>
<dbReference type="PANTHER" id="PTHR21844">
    <property type="entry name" value="AKT1 SUBSTRATE 1 PROTEIN"/>
    <property type="match status" value="1"/>
</dbReference>
<evidence type="ECO:0000313" key="2">
    <source>
        <dbReference type="EMBL" id="CEK71185.1"/>
    </source>
</evidence>
<evidence type="ECO:0000256" key="1">
    <source>
        <dbReference type="SAM" id="MobiDB-lite"/>
    </source>
</evidence>
<dbReference type="AlphaFoldDB" id="A0A0B6ZTU6"/>
<name>A0A0B6ZTU6_9EUPU</name>
<sequence>MVVYCCHCLNVRIFADKLEGKPKTGILATCPLGSSCESVELIDQGFQFSHKCLVHRVRDKDWTVYMCVPCCLRTHAVNLDARIMVVNSEMKKGQDAIQVIKKSPDFSPVFNLLLGTNDGRQKDSGGIQPQSYETLQKQLGDLQTVLSKYLKHEEDAMDSRIRDFEEQERIQFSKLKESAQLQKAKLINVLFHKSEGNQATDKNMSSVQGHAILTHSRSANEYGKEGVGHSGNGKQNIKMRASSPDVFAMDEFDIGEVDEDNENNAPTSRYETKMRSDKLKGSHVQQFGRIQQVHLDTTDEAESGHDEASYMSTSVPISMPAHALRRASYLDDDSEKSAQFDDIPRHMQALSESIQERDRYIFGDRPRQRVHTGEFTQVNFH</sequence>
<dbReference type="GO" id="GO:0032007">
    <property type="term" value="P:negative regulation of TOR signaling"/>
    <property type="evidence" value="ECO:0007669"/>
    <property type="project" value="InterPro"/>
</dbReference>
<dbReference type="InterPro" id="IPR026682">
    <property type="entry name" value="AKT1S1"/>
</dbReference>
<organism evidence="2">
    <name type="scientific">Arion vulgaris</name>
    <dbReference type="NCBI Taxonomy" id="1028688"/>
    <lineage>
        <taxon>Eukaryota</taxon>
        <taxon>Metazoa</taxon>
        <taxon>Spiralia</taxon>
        <taxon>Lophotrochozoa</taxon>
        <taxon>Mollusca</taxon>
        <taxon>Gastropoda</taxon>
        <taxon>Heterobranchia</taxon>
        <taxon>Euthyneura</taxon>
        <taxon>Panpulmonata</taxon>
        <taxon>Eupulmonata</taxon>
        <taxon>Stylommatophora</taxon>
        <taxon>Helicina</taxon>
        <taxon>Arionoidea</taxon>
        <taxon>Arionidae</taxon>
        <taxon>Arion</taxon>
    </lineage>
</organism>
<reference evidence="2" key="1">
    <citation type="submission" date="2014-12" db="EMBL/GenBank/DDBJ databases">
        <title>Insight into the proteome of Arion vulgaris.</title>
        <authorList>
            <person name="Aradska J."/>
            <person name="Bulat T."/>
            <person name="Smidak R."/>
            <person name="Sarate P."/>
            <person name="Gangsoo J."/>
            <person name="Sialana F."/>
            <person name="Bilban M."/>
            <person name="Lubec G."/>
        </authorList>
    </citation>
    <scope>NUCLEOTIDE SEQUENCE</scope>
    <source>
        <tissue evidence="2">Skin</tissue>
    </source>
</reference>
<dbReference type="GO" id="GO:0005737">
    <property type="term" value="C:cytoplasm"/>
    <property type="evidence" value="ECO:0007669"/>
    <property type="project" value="TreeGrafter"/>
</dbReference>
<feature type="region of interest" description="Disordered" evidence="1">
    <location>
        <begin position="258"/>
        <end position="277"/>
    </location>
</feature>
<dbReference type="EMBL" id="HACG01024320">
    <property type="protein sequence ID" value="CEK71185.1"/>
    <property type="molecule type" value="Transcribed_RNA"/>
</dbReference>